<evidence type="ECO:0000256" key="6">
    <source>
        <dbReference type="SAM" id="Phobius"/>
    </source>
</evidence>
<evidence type="ECO:0000256" key="2">
    <source>
        <dbReference type="ARBA" id="ARBA00022692"/>
    </source>
</evidence>
<name>A0A813KQH6_POLGL</name>
<dbReference type="Gene3D" id="1.10.287.70">
    <property type="match status" value="1"/>
</dbReference>
<proteinExistence type="predicted"/>
<keyword evidence="3 6" id="KW-1133">Transmembrane helix</keyword>
<dbReference type="PANTHER" id="PTHR10037:SF62">
    <property type="entry name" value="SODIUM CHANNEL PROTEIN 60E"/>
    <property type="match status" value="1"/>
</dbReference>
<keyword evidence="2 6" id="KW-0812">Transmembrane</keyword>
<keyword evidence="4 6" id="KW-0472">Membrane</keyword>
<dbReference type="InterPro" id="IPR043203">
    <property type="entry name" value="VGCC_Ca_Na"/>
</dbReference>
<dbReference type="InterPro" id="IPR027359">
    <property type="entry name" value="Volt_channel_dom_sf"/>
</dbReference>
<dbReference type="EMBL" id="CAJNNW010031940">
    <property type="protein sequence ID" value="CAE8710091.1"/>
    <property type="molecule type" value="Genomic_DNA"/>
</dbReference>
<dbReference type="InterPro" id="IPR005821">
    <property type="entry name" value="Ion_trans_dom"/>
</dbReference>
<organism evidence="8 9">
    <name type="scientific">Polarella glacialis</name>
    <name type="common">Dinoflagellate</name>
    <dbReference type="NCBI Taxonomy" id="89957"/>
    <lineage>
        <taxon>Eukaryota</taxon>
        <taxon>Sar</taxon>
        <taxon>Alveolata</taxon>
        <taxon>Dinophyceae</taxon>
        <taxon>Suessiales</taxon>
        <taxon>Suessiaceae</taxon>
        <taxon>Polarella</taxon>
    </lineage>
</organism>
<feature type="compositionally biased region" description="Basic residues" evidence="5">
    <location>
        <begin position="727"/>
        <end position="736"/>
    </location>
</feature>
<evidence type="ECO:0000313" key="8">
    <source>
        <dbReference type="EMBL" id="CAE8710091.1"/>
    </source>
</evidence>
<dbReference type="GO" id="GO:0005248">
    <property type="term" value="F:voltage-gated sodium channel activity"/>
    <property type="evidence" value="ECO:0007669"/>
    <property type="project" value="TreeGrafter"/>
</dbReference>
<evidence type="ECO:0000256" key="5">
    <source>
        <dbReference type="SAM" id="MobiDB-lite"/>
    </source>
</evidence>
<reference evidence="8" key="1">
    <citation type="submission" date="2021-02" db="EMBL/GenBank/DDBJ databases">
        <authorList>
            <person name="Dougan E. K."/>
            <person name="Rhodes N."/>
            <person name="Thang M."/>
            <person name="Chan C."/>
        </authorList>
    </citation>
    <scope>NUCLEOTIDE SEQUENCE</scope>
</reference>
<dbReference type="Proteomes" id="UP000626109">
    <property type="component" value="Unassembled WGS sequence"/>
</dbReference>
<feature type="transmembrane region" description="Helical" evidence="6">
    <location>
        <begin position="129"/>
        <end position="147"/>
    </location>
</feature>
<feature type="domain" description="Ion transport" evidence="7">
    <location>
        <begin position="125"/>
        <end position="339"/>
    </location>
</feature>
<feature type="transmembrane region" description="Helical" evidence="6">
    <location>
        <begin position="228"/>
        <end position="251"/>
    </location>
</feature>
<feature type="transmembrane region" description="Helical" evidence="6">
    <location>
        <begin position="159"/>
        <end position="181"/>
    </location>
</feature>
<dbReference type="Pfam" id="PF00520">
    <property type="entry name" value="Ion_trans"/>
    <property type="match status" value="1"/>
</dbReference>
<feature type="region of interest" description="Disordered" evidence="5">
    <location>
        <begin position="719"/>
        <end position="744"/>
    </location>
</feature>
<feature type="transmembrane region" description="Helical" evidence="6">
    <location>
        <begin position="309"/>
        <end position="328"/>
    </location>
</feature>
<evidence type="ECO:0000256" key="4">
    <source>
        <dbReference type="ARBA" id="ARBA00023136"/>
    </source>
</evidence>
<comment type="caution">
    <text evidence="8">The sequence shown here is derived from an EMBL/GenBank/DDBJ whole genome shotgun (WGS) entry which is preliminary data.</text>
</comment>
<dbReference type="AlphaFoldDB" id="A0A813KQH6"/>
<evidence type="ECO:0000256" key="3">
    <source>
        <dbReference type="ARBA" id="ARBA00022989"/>
    </source>
</evidence>
<dbReference type="PANTHER" id="PTHR10037">
    <property type="entry name" value="VOLTAGE-GATED CATION CHANNEL CALCIUM AND SODIUM"/>
    <property type="match status" value="1"/>
</dbReference>
<evidence type="ECO:0000256" key="1">
    <source>
        <dbReference type="ARBA" id="ARBA00004141"/>
    </source>
</evidence>
<gene>
    <name evidence="8" type="ORF">PGLA2088_LOCUS35784</name>
</gene>
<accession>A0A813KQH6</accession>
<comment type="subcellular location">
    <subcellularLocation>
        <location evidence="1">Membrane</location>
        <topology evidence="1">Multi-pass membrane protein</topology>
    </subcellularLocation>
</comment>
<protein>
    <recommendedName>
        <fullName evidence="7">Ion transport domain-containing protein</fullName>
    </recommendedName>
</protein>
<evidence type="ECO:0000259" key="7">
    <source>
        <dbReference type="Pfam" id="PF00520"/>
    </source>
</evidence>
<sequence>MLIELVQLMKLIMFIELFSQLLFVFARRFPYMHSHINRGHMVAYEGLQELWGLLRRKSKFPKWNSATSGEPPSISAPYLTANTPKEPQAQAGWAIGERGSAAGGLSDLSLKGLALAEGPQKLRSGAYTVCEYFFVLFFCIELCARWADLGCQEYFCHYPWSILDFAVVLFGLMDVVLPFFVSPHADDPLAPSVLSVLRMTRVLRLLKLFQVCKELQVIVRAFAKAFSVVLWVGVVVLILDFALTLVLTSLVGQRAYLWAQDSEFEVEGWFGSVGLSMQTLFKIQTLAGWSQIAAVLGEVIPSTLVVSGMVVYIMLCSFAVISLITGAISDTFMTRQRRTHKTEARELQLRRNDMTQVLAGALMSHSRSNPGTLCRFELVTALDAQPVLEMLQDVEVKTTREDLLELYDLICRDLGPGSASLVKVELFAEAACSLAPGAAQASGALPRKCLMQGFRNEVSQRTASAVQDALIQKQDAVKAAKAGSAQIGEVRQEVASVRQVVEAMSQEVAAVTVRLEAQARQAEQDRCEQRQALAMLAGNIQALGTQLFTHSAASQAKVEALSAQVAGQSAMLGKVDSLETELASHRVALGRIEAWTKQVAAKLPSDVEVVHAPTAVQIEALTRAGAELAETESRPLSPQSPSSVKIPIVMTQSMPAAAQAMLDEEPPLVNTLEAASTNLPTGSSGSKWDAFAGIEIPQMQTPQMPIKLEESWTAFPNVTAAPAPKLSRPRKRKQRPLQRTLPTG</sequence>
<dbReference type="GO" id="GO:0001518">
    <property type="term" value="C:voltage-gated sodium channel complex"/>
    <property type="evidence" value="ECO:0007669"/>
    <property type="project" value="TreeGrafter"/>
</dbReference>
<dbReference type="Gene3D" id="1.20.120.350">
    <property type="entry name" value="Voltage-gated potassium channels. Chain C"/>
    <property type="match status" value="1"/>
</dbReference>
<dbReference type="SUPFAM" id="SSF81324">
    <property type="entry name" value="Voltage-gated potassium channels"/>
    <property type="match status" value="1"/>
</dbReference>
<evidence type="ECO:0000313" key="9">
    <source>
        <dbReference type="Proteomes" id="UP000626109"/>
    </source>
</evidence>